<proteinExistence type="predicted"/>
<reference evidence="1" key="1">
    <citation type="submission" date="2022-11" db="EMBL/GenBank/DDBJ databases">
        <title>Centuries of genome instability and evolution in soft-shell clam transmissible cancer (bioRxiv).</title>
        <authorList>
            <person name="Hart S.F.M."/>
            <person name="Yonemitsu M.A."/>
            <person name="Giersch R.M."/>
            <person name="Beal B.F."/>
            <person name="Arriagada G."/>
            <person name="Davis B.W."/>
            <person name="Ostrander E.A."/>
            <person name="Goff S.P."/>
            <person name="Metzger M.J."/>
        </authorList>
    </citation>
    <scope>NUCLEOTIDE SEQUENCE</scope>
    <source>
        <strain evidence="1">MELC-2E11</strain>
        <tissue evidence="1">Siphon/mantle</tissue>
    </source>
</reference>
<sequence length="97" mass="10495">MSVVIHESAVAGASEGGCDSRSWIKEFKGINRSSKGAEDAFCSACAMDFKVAHGGRNDIKKHFATESHKKKNLLSSGTKPLTAMFNYPNEKDKTTKA</sequence>
<evidence type="ECO:0008006" key="3">
    <source>
        <dbReference type="Google" id="ProtNLM"/>
    </source>
</evidence>
<dbReference type="EMBL" id="CP111022">
    <property type="protein sequence ID" value="WAR19370.1"/>
    <property type="molecule type" value="Genomic_DNA"/>
</dbReference>
<protein>
    <recommendedName>
        <fullName evidence="3">BED-type domain-containing protein</fullName>
    </recommendedName>
</protein>
<evidence type="ECO:0000313" key="2">
    <source>
        <dbReference type="Proteomes" id="UP001164746"/>
    </source>
</evidence>
<accession>A0ABY7FB21</accession>
<keyword evidence="2" id="KW-1185">Reference proteome</keyword>
<name>A0ABY7FB21_MYAAR</name>
<evidence type="ECO:0000313" key="1">
    <source>
        <dbReference type="EMBL" id="WAR19370.1"/>
    </source>
</evidence>
<dbReference type="Proteomes" id="UP001164746">
    <property type="component" value="Chromosome 11"/>
</dbReference>
<organism evidence="1 2">
    <name type="scientific">Mya arenaria</name>
    <name type="common">Soft-shell clam</name>
    <dbReference type="NCBI Taxonomy" id="6604"/>
    <lineage>
        <taxon>Eukaryota</taxon>
        <taxon>Metazoa</taxon>
        <taxon>Spiralia</taxon>
        <taxon>Lophotrochozoa</taxon>
        <taxon>Mollusca</taxon>
        <taxon>Bivalvia</taxon>
        <taxon>Autobranchia</taxon>
        <taxon>Heteroconchia</taxon>
        <taxon>Euheterodonta</taxon>
        <taxon>Imparidentia</taxon>
        <taxon>Neoheterodontei</taxon>
        <taxon>Myida</taxon>
        <taxon>Myoidea</taxon>
        <taxon>Myidae</taxon>
        <taxon>Mya</taxon>
    </lineage>
</organism>
<gene>
    <name evidence="1" type="ORF">MAR_001208</name>
</gene>